<name>A0ACC3NNV8_9PEZI</name>
<accession>A0ACC3NNV8</accession>
<dbReference type="EMBL" id="JAUTXU010000026">
    <property type="protein sequence ID" value="KAK3719426.1"/>
    <property type="molecule type" value="Genomic_DNA"/>
</dbReference>
<sequence>MLQPRENKPKQRRDRSGPKTTILVVVAIAIAVSSCVITFIILKAVRRRHPNPKYVPSQFLKRKWEVWDPASFTSKGNYSARLQEDSTVPTLHVRSENRSARASALNLPDIERAQVAERQNDDAEAEVDRHTSVRSVMTLPVYSRSVRENEQVLAREGERDGIDVILQQPETIDEEEERREEEMESLYQIRLQRRREIADREAHRQERREARARGDHVTLERLRRESALRAEEREREHLNSAAAMIAEHQSRSRDRRVSSVSYADLGVARHDGTRLRANSNESDRPLLDSAASIGGGSIRPYSTRDSASLRTHYRDRSTSSVMSVSDNEPELELPPFGRAGGHYEIVTMNQSHSRNTSYTNTPNAPRSRASSNTGAVRPSLDTGVDLGQAPIPNTEPPSYDSAGFEEAPPYTSPARERAPQLRPELQRSDSGAPILPDIGRVPSIRVDHLTPSEMRREIEWPDTVRESAREQ</sequence>
<evidence type="ECO:0000313" key="1">
    <source>
        <dbReference type="EMBL" id="KAK3719426.1"/>
    </source>
</evidence>
<keyword evidence="2" id="KW-1185">Reference proteome</keyword>
<evidence type="ECO:0000313" key="2">
    <source>
        <dbReference type="Proteomes" id="UP001281147"/>
    </source>
</evidence>
<dbReference type="Proteomes" id="UP001281147">
    <property type="component" value="Unassembled WGS sequence"/>
</dbReference>
<protein>
    <submittedName>
        <fullName evidence="1">Uncharacterized protein</fullName>
    </submittedName>
</protein>
<organism evidence="1 2">
    <name type="scientific">Vermiconidia calcicola</name>
    <dbReference type="NCBI Taxonomy" id="1690605"/>
    <lineage>
        <taxon>Eukaryota</taxon>
        <taxon>Fungi</taxon>
        <taxon>Dikarya</taxon>
        <taxon>Ascomycota</taxon>
        <taxon>Pezizomycotina</taxon>
        <taxon>Dothideomycetes</taxon>
        <taxon>Dothideomycetidae</taxon>
        <taxon>Mycosphaerellales</taxon>
        <taxon>Extremaceae</taxon>
        <taxon>Vermiconidia</taxon>
    </lineage>
</organism>
<proteinExistence type="predicted"/>
<reference evidence="1" key="1">
    <citation type="submission" date="2023-07" db="EMBL/GenBank/DDBJ databases">
        <title>Black Yeasts Isolated from many extreme environments.</title>
        <authorList>
            <person name="Coleine C."/>
            <person name="Stajich J.E."/>
            <person name="Selbmann L."/>
        </authorList>
    </citation>
    <scope>NUCLEOTIDE SEQUENCE</scope>
    <source>
        <strain evidence="1">CCFEE 5714</strain>
    </source>
</reference>
<gene>
    <name evidence="1" type="ORF">LTR37_004283</name>
</gene>
<comment type="caution">
    <text evidence="1">The sequence shown here is derived from an EMBL/GenBank/DDBJ whole genome shotgun (WGS) entry which is preliminary data.</text>
</comment>